<evidence type="ECO:0000256" key="4">
    <source>
        <dbReference type="ARBA" id="ARBA00022692"/>
    </source>
</evidence>
<proteinExistence type="inferred from homology"/>
<feature type="transmembrane region" description="Helical" evidence="7">
    <location>
        <begin position="126"/>
        <end position="146"/>
    </location>
</feature>
<evidence type="ECO:0000256" key="7">
    <source>
        <dbReference type="RuleBase" id="RU363032"/>
    </source>
</evidence>
<accession>A0A7X2PE25</accession>
<dbReference type="InterPro" id="IPR035906">
    <property type="entry name" value="MetI-like_sf"/>
</dbReference>
<reference evidence="9 10" key="1">
    <citation type="submission" date="2019-08" db="EMBL/GenBank/DDBJ databases">
        <title>In-depth cultivation of the pig gut microbiome towards novel bacterial diversity and tailored functional studies.</title>
        <authorList>
            <person name="Wylensek D."/>
            <person name="Hitch T.C.A."/>
            <person name="Clavel T."/>
        </authorList>
    </citation>
    <scope>NUCLEOTIDE SEQUENCE [LARGE SCALE GENOMIC DNA]</scope>
    <source>
        <strain evidence="9 10">NM-380-WT-3C1</strain>
    </source>
</reference>
<dbReference type="SUPFAM" id="SSF161098">
    <property type="entry name" value="MetI-like"/>
    <property type="match status" value="1"/>
</dbReference>
<name>A0A7X2PE25_9SPIO</name>
<keyword evidence="5 7" id="KW-1133">Transmembrane helix</keyword>
<protein>
    <submittedName>
        <fullName evidence="9">Sugar ABC transporter permease</fullName>
    </submittedName>
</protein>
<feature type="transmembrane region" description="Helical" evidence="7">
    <location>
        <begin position="176"/>
        <end position="196"/>
    </location>
</feature>
<comment type="similarity">
    <text evidence="7">Belongs to the binding-protein-dependent transport system permease family.</text>
</comment>
<dbReference type="AlphaFoldDB" id="A0A7X2PE25"/>
<dbReference type="CDD" id="cd06261">
    <property type="entry name" value="TM_PBP2"/>
    <property type="match status" value="1"/>
</dbReference>
<feature type="transmembrane region" description="Helical" evidence="7">
    <location>
        <begin position="280"/>
        <end position="302"/>
    </location>
</feature>
<evidence type="ECO:0000259" key="8">
    <source>
        <dbReference type="PROSITE" id="PS50928"/>
    </source>
</evidence>
<organism evidence="9 10">
    <name type="scientific">Bullifex porci</name>
    <dbReference type="NCBI Taxonomy" id="2606638"/>
    <lineage>
        <taxon>Bacteria</taxon>
        <taxon>Pseudomonadati</taxon>
        <taxon>Spirochaetota</taxon>
        <taxon>Spirochaetia</taxon>
        <taxon>Spirochaetales</taxon>
        <taxon>Spirochaetaceae</taxon>
        <taxon>Bullifex</taxon>
    </lineage>
</organism>
<feature type="transmembrane region" description="Helical" evidence="7">
    <location>
        <begin position="21"/>
        <end position="49"/>
    </location>
</feature>
<evidence type="ECO:0000256" key="2">
    <source>
        <dbReference type="ARBA" id="ARBA00022448"/>
    </source>
</evidence>
<comment type="subcellular location">
    <subcellularLocation>
        <location evidence="1 7">Cell membrane</location>
        <topology evidence="1 7">Multi-pass membrane protein</topology>
    </subcellularLocation>
</comment>
<dbReference type="EMBL" id="VUNN01000031">
    <property type="protein sequence ID" value="MSU07224.1"/>
    <property type="molecule type" value="Genomic_DNA"/>
</dbReference>
<dbReference type="Pfam" id="PF00528">
    <property type="entry name" value="BPD_transp_1"/>
    <property type="match status" value="1"/>
</dbReference>
<keyword evidence="4 7" id="KW-0812">Transmembrane</keyword>
<evidence type="ECO:0000256" key="1">
    <source>
        <dbReference type="ARBA" id="ARBA00004651"/>
    </source>
</evidence>
<feature type="transmembrane region" description="Helical" evidence="7">
    <location>
        <begin position="217"/>
        <end position="238"/>
    </location>
</feature>
<keyword evidence="10" id="KW-1185">Reference proteome</keyword>
<dbReference type="Proteomes" id="UP000460549">
    <property type="component" value="Unassembled WGS sequence"/>
</dbReference>
<sequence>MAEKDVAVKKKKGMSSKGEELRAYWLFILPGFIMYFVVMAFPTVFSLFLSISNYAGGALFGNVRNPLKIMGFKAYKVMFADQYFYLALKNNLLIVFISVFGQIPLGFLMAYLLHRGMVKFRDFFQTIIYLPCVISTVVIGILWKSFFAPNGAFVDLVRIFNPAYEPTVSSHPMIKVLFVILWMYTGTYFIIFTANLQKIDTSIIEAAKIDGASEMQVLSKIILPALSGVIVTSAILAISGSLKSFDLIYVMTAGGPAERTSVLATYMFNKAFKGAPNYPLANAISTVMIIISFFFIAITKIVEKKFGGKE</sequence>
<dbReference type="GO" id="GO:0005886">
    <property type="term" value="C:plasma membrane"/>
    <property type="evidence" value="ECO:0007669"/>
    <property type="project" value="UniProtKB-SubCell"/>
</dbReference>
<dbReference type="InterPro" id="IPR051393">
    <property type="entry name" value="ABC_transporter_permease"/>
</dbReference>
<keyword evidence="2 7" id="KW-0813">Transport</keyword>
<dbReference type="InterPro" id="IPR000515">
    <property type="entry name" value="MetI-like"/>
</dbReference>
<keyword evidence="3" id="KW-1003">Cell membrane</keyword>
<comment type="caution">
    <text evidence="9">The sequence shown here is derived from an EMBL/GenBank/DDBJ whole genome shotgun (WGS) entry which is preliminary data.</text>
</comment>
<dbReference type="Gene3D" id="1.10.3720.10">
    <property type="entry name" value="MetI-like"/>
    <property type="match status" value="1"/>
</dbReference>
<dbReference type="PANTHER" id="PTHR30193">
    <property type="entry name" value="ABC TRANSPORTER PERMEASE PROTEIN"/>
    <property type="match status" value="1"/>
</dbReference>
<gene>
    <name evidence="9" type="ORF">FYJ80_10680</name>
</gene>
<evidence type="ECO:0000256" key="6">
    <source>
        <dbReference type="ARBA" id="ARBA00023136"/>
    </source>
</evidence>
<keyword evidence="6 7" id="KW-0472">Membrane</keyword>
<feature type="domain" description="ABC transmembrane type-1" evidence="8">
    <location>
        <begin position="88"/>
        <end position="299"/>
    </location>
</feature>
<dbReference type="GO" id="GO:0055085">
    <property type="term" value="P:transmembrane transport"/>
    <property type="evidence" value="ECO:0007669"/>
    <property type="project" value="InterPro"/>
</dbReference>
<evidence type="ECO:0000256" key="5">
    <source>
        <dbReference type="ARBA" id="ARBA00022989"/>
    </source>
</evidence>
<dbReference type="RefSeq" id="WP_154426793.1">
    <property type="nucleotide sequence ID" value="NZ_JAQYGB010000095.1"/>
</dbReference>
<evidence type="ECO:0000313" key="10">
    <source>
        <dbReference type="Proteomes" id="UP000460549"/>
    </source>
</evidence>
<feature type="transmembrane region" description="Helical" evidence="7">
    <location>
        <begin position="92"/>
        <end position="114"/>
    </location>
</feature>
<dbReference type="PANTHER" id="PTHR30193:SF37">
    <property type="entry name" value="INNER MEMBRANE ABC TRANSPORTER PERMEASE PROTEIN YCJO"/>
    <property type="match status" value="1"/>
</dbReference>
<evidence type="ECO:0000313" key="9">
    <source>
        <dbReference type="EMBL" id="MSU07224.1"/>
    </source>
</evidence>
<dbReference type="PROSITE" id="PS50928">
    <property type="entry name" value="ABC_TM1"/>
    <property type="match status" value="1"/>
</dbReference>
<evidence type="ECO:0000256" key="3">
    <source>
        <dbReference type="ARBA" id="ARBA00022475"/>
    </source>
</evidence>